<evidence type="ECO:0000259" key="6">
    <source>
        <dbReference type="PROSITE" id="PS50850"/>
    </source>
</evidence>
<dbReference type="STRING" id="582680.RS86_01654"/>
<keyword evidence="3 5" id="KW-1133">Transmembrane helix</keyword>
<dbReference type="Gene3D" id="1.20.1250.20">
    <property type="entry name" value="MFS general substrate transporter like domains"/>
    <property type="match status" value="2"/>
</dbReference>
<comment type="subcellular location">
    <subcellularLocation>
        <location evidence="1">Cell membrane</location>
        <topology evidence="1">Multi-pass membrane protein</topology>
    </subcellularLocation>
</comment>
<reference evidence="7 8" key="1">
    <citation type="submission" date="2015-02" db="EMBL/GenBank/DDBJ databases">
        <title>Draft genome sequences of ten Microbacterium spp. with emphasis on heavy metal contaminated environments.</title>
        <authorList>
            <person name="Corretto E."/>
        </authorList>
    </citation>
    <scope>NUCLEOTIDE SEQUENCE [LARGE SCALE GENOMIC DNA]</scope>
    <source>
        <strain evidence="7 8">ARN176</strain>
    </source>
</reference>
<accession>A0A0F0LJX2</accession>
<dbReference type="Proteomes" id="UP000033740">
    <property type="component" value="Unassembled WGS sequence"/>
</dbReference>
<evidence type="ECO:0000256" key="2">
    <source>
        <dbReference type="ARBA" id="ARBA00022692"/>
    </source>
</evidence>
<feature type="domain" description="Major facilitator superfamily (MFS) profile" evidence="6">
    <location>
        <begin position="55"/>
        <end position="455"/>
    </location>
</feature>
<sequence>MTNPPPSDSNADLAASELAPLPSTLPVTPVAVEEGIRTVTGLIRPARASSSYIWLLILAQFGIFVAFITPLAISLAVRLAVLAPANEEYLGYITGSGSVVVMIITPIIGILSDRTRSRFGRRRPWVLGGMLVGVVSLFVMGAAPSVFLLGAGWVLAQIGWGTSLAQVTTSMADTLPEHQRGKVAGFVGFATQVAPVAGVIIAGYLVGDALLMFLIPGVVGVVFVLLFVLFSREQDSRMMTFAEKLTFGSALGKYIFNPAKYPDYSLVWVGRFLFYFGLTLNTTFTAFFFASRLDVGVDKVAGVLATLSFVGIAATTIGALGGGWLSDKLRRRRLFVLVASLIFAAGVIMEAVATDVPMLFAGSLVASVGIGAFSAVDQALLLDVLPERDTDAGRFMGIAGFATAIPQAVAPFLAPLILVIGATAAGEKNYTLLYWVAGAITVIGGFVVMRIRSVR</sequence>
<feature type="transmembrane region" description="Helical" evidence="5">
    <location>
        <begin position="272"/>
        <end position="290"/>
    </location>
</feature>
<feature type="transmembrane region" description="Helical" evidence="5">
    <location>
        <begin position="124"/>
        <end position="147"/>
    </location>
</feature>
<feature type="transmembrane region" description="Helical" evidence="5">
    <location>
        <begin position="397"/>
        <end position="420"/>
    </location>
</feature>
<dbReference type="SUPFAM" id="SSF103473">
    <property type="entry name" value="MFS general substrate transporter"/>
    <property type="match status" value="1"/>
</dbReference>
<proteinExistence type="predicted"/>
<dbReference type="InterPro" id="IPR036259">
    <property type="entry name" value="MFS_trans_sf"/>
</dbReference>
<evidence type="ECO:0000256" key="5">
    <source>
        <dbReference type="SAM" id="Phobius"/>
    </source>
</evidence>
<organism evidence="7 8">
    <name type="scientific">Microbacterium azadirachtae</name>
    <dbReference type="NCBI Taxonomy" id="582680"/>
    <lineage>
        <taxon>Bacteria</taxon>
        <taxon>Bacillati</taxon>
        <taxon>Actinomycetota</taxon>
        <taxon>Actinomycetes</taxon>
        <taxon>Micrococcales</taxon>
        <taxon>Microbacteriaceae</taxon>
        <taxon>Microbacterium</taxon>
    </lineage>
</organism>
<dbReference type="GO" id="GO:0005886">
    <property type="term" value="C:plasma membrane"/>
    <property type="evidence" value="ECO:0007669"/>
    <property type="project" value="UniProtKB-SubCell"/>
</dbReference>
<feature type="transmembrane region" description="Helical" evidence="5">
    <location>
        <begin position="89"/>
        <end position="112"/>
    </location>
</feature>
<evidence type="ECO:0000256" key="1">
    <source>
        <dbReference type="ARBA" id="ARBA00004651"/>
    </source>
</evidence>
<evidence type="ECO:0000256" key="3">
    <source>
        <dbReference type="ARBA" id="ARBA00022989"/>
    </source>
</evidence>
<evidence type="ECO:0000313" key="7">
    <source>
        <dbReference type="EMBL" id="KJL33433.1"/>
    </source>
</evidence>
<dbReference type="GO" id="GO:0022857">
    <property type="term" value="F:transmembrane transporter activity"/>
    <property type="evidence" value="ECO:0007669"/>
    <property type="project" value="InterPro"/>
</dbReference>
<comment type="caution">
    <text evidence="7">The sequence shown here is derived from an EMBL/GenBank/DDBJ whole genome shotgun (WGS) entry which is preliminary data.</text>
</comment>
<dbReference type="InterPro" id="IPR020846">
    <property type="entry name" value="MFS_dom"/>
</dbReference>
<feature type="transmembrane region" description="Helical" evidence="5">
    <location>
        <begin position="210"/>
        <end position="230"/>
    </location>
</feature>
<keyword evidence="2 5" id="KW-0812">Transmembrane</keyword>
<feature type="transmembrane region" description="Helical" evidence="5">
    <location>
        <begin position="432"/>
        <end position="451"/>
    </location>
</feature>
<feature type="transmembrane region" description="Helical" evidence="5">
    <location>
        <begin position="359"/>
        <end position="385"/>
    </location>
</feature>
<feature type="transmembrane region" description="Helical" evidence="5">
    <location>
        <begin position="183"/>
        <end position="204"/>
    </location>
</feature>
<evidence type="ECO:0000313" key="8">
    <source>
        <dbReference type="Proteomes" id="UP000033740"/>
    </source>
</evidence>
<dbReference type="PATRIC" id="fig|582680.6.peg.1708"/>
<gene>
    <name evidence="7" type="ORF">RS86_01654</name>
</gene>
<name>A0A0F0LJX2_9MICO</name>
<dbReference type="AlphaFoldDB" id="A0A0F0LJX2"/>
<dbReference type="PANTHER" id="PTHR23528">
    <property type="match status" value="1"/>
</dbReference>
<feature type="transmembrane region" description="Helical" evidence="5">
    <location>
        <begin position="153"/>
        <end position="171"/>
    </location>
</feature>
<dbReference type="InterPro" id="IPR011701">
    <property type="entry name" value="MFS"/>
</dbReference>
<evidence type="ECO:0000256" key="4">
    <source>
        <dbReference type="ARBA" id="ARBA00023136"/>
    </source>
</evidence>
<feature type="transmembrane region" description="Helical" evidence="5">
    <location>
        <begin position="52"/>
        <end position="77"/>
    </location>
</feature>
<protein>
    <submittedName>
        <fullName evidence="7">Major Facilitator Superfamily protein</fullName>
    </submittedName>
</protein>
<dbReference type="Pfam" id="PF07690">
    <property type="entry name" value="MFS_1"/>
    <property type="match status" value="1"/>
</dbReference>
<keyword evidence="4 5" id="KW-0472">Membrane</keyword>
<feature type="transmembrane region" description="Helical" evidence="5">
    <location>
        <begin position="334"/>
        <end position="353"/>
    </location>
</feature>
<keyword evidence="8" id="KW-1185">Reference proteome</keyword>
<dbReference type="PROSITE" id="PS50850">
    <property type="entry name" value="MFS"/>
    <property type="match status" value="1"/>
</dbReference>
<feature type="transmembrane region" description="Helical" evidence="5">
    <location>
        <begin position="302"/>
        <end position="322"/>
    </location>
</feature>
<dbReference type="EMBL" id="JYIX01000033">
    <property type="protein sequence ID" value="KJL33433.1"/>
    <property type="molecule type" value="Genomic_DNA"/>
</dbReference>
<dbReference type="PANTHER" id="PTHR23528:SF1">
    <property type="entry name" value="MAJOR FACILITATOR SUPERFAMILY (MFS) PROFILE DOMAIN-CONTAINING PROTEIN"/>
    <property type="match status" value="1"/>
</dbReference>